<accession>A0A8S5QV50</accession>
<keyword evidence="1" id="KW-0175">Coiled coil</keyword>
<feature type="coiled-coil region" evidence="1">
    <location>
        <begin position="7"/>
        <end position="38"/>
    </location>
</feature>
<dbReference type="EMBL" id="BK015748">
    <property type="protein sequence ID" value="DAE23159.1"/>
    <property type="molecule type" value="Genomic_DNA"/>
</dbReference>
<sequence length="179" mass="19915">MARTINFNLSEQSVRNAIRELEQAKMELLSKVQTYVSRLAELGIQTAESNVGNFGRYITFSAEFEPIETGCKGIVLATENGKIVSRWKTSDGEKTADVSPLLMAEFGAGHKAQNPKNVPGVGQGTFPNQTHANDPSGWYWRDMNDVLHHSTGITPTMPMYKAFVEMEQNIFRIAKEVFG</sequence>
<evidence type="ECO:0000313" key="2">
    <source>
        <dbReference type="EMBL" id="DAE23159.1"/>
    </source>
</evidence>
<proteinExistence type="predicted"/>
<organism evidence="2">
    <name type="scientific">Siphoviridae sp. ctzAk96</name>
    <dbReference type="NCBI Taxonomy" id="2826527"/>
    <lineage>
        <taxon>Viruses</taxon>
        <taxon>Duplodnaviria</taxon>
        <taxon>Heunggongvirae</taxon>
        <taxon>Uroviricota</taxon>
        <taxon>Caudoviricetes</taxon>
    </lineage>
</organism>
<evidence type="ECO:0000256" key="1">
    <source>
        <dbReference type="SAM" id="Coils"/>
    </source>
</evidence>
<protein>
    <submittedName>
        <fullName evidence="2">Uncharacterized protein</fullName>
    </submittedName>
</protein>
<name>A0A8S5QV50_9CAUD</name>
<reference evidence="2" key="1">
    <citation type="journal article" date="2021" name="Proc. Natl. Acad. Sci. U.S.A.">
        <title>A Catalog of Tens of Thousands of Viruses from Human Metagenomes Reveals Hidden Associations with Chronic Diseases.</title>
        <authorList>
            <person name="Tisza M.J."/>
            <person name="Buck C.B."/>
        </authorList>
    </citation>
    <scope>NUCLEOTIDE SEQUENCE</scope>
    <source>
        <strain evidence="2">CtzAk96</strain>
    </source>
</reference>